<keyword evidence="3" id="KW-0804">Transcription</keyword>
<evidence type="ECO:0000313" key="6">
    <source>
        <dbReference type="EMBL" id="MEK8045245.1"/>
    </source>
</evidence>
<feature type="region of interest" description="Disordered" evidence="4">
    <location>
        <begin position="322"/>
        <end position="353"/>
    </location>
</feature>
<dbReference type="CDD" id="cd06267">
    <property type="entry name" value="PBP1_LacI_sugar_binding-like"/>
    <property type="match status" value="1"/>
</dbReference>
<keyword evidence="1" id="KW-0805">Transcription regulation</keyword>
<feature type="domain" description="HTH lacI-type" evidence="5">
    <location>
        <begin position="6"/>
        <end position="60"/>
    </location>
</feature>
<reference evidence="6 7" key="1">
    <citation type="submission" date="2024-04" db="EMBL/GenBank/DDBJ databases">
        <title>Novel species of the genus Ideonella isolated from streams.</title>
        <authorList>
            <person name="Lu H."/>
        </authorList>
    </citation>
    <scope>NUCLEOTIDE SEQUENCE [LARGE SCALE GENOMIC DNA]</scope>
    <source>
        <strain evidence="6 7">LYT19W</strain>
    </source>
</reference>
<dbReference type="CDD" id="cd01392">
    <property type="entry name" value="HTH_LacI"/>
    <property type="match status" value="1"/>
</dbReference>
<protein>
    <submittedName>
        <fullName evidence="6">LacI family DNA-binding transcriptional regulator</fullName>
    </submittedName>
</protein>
<evidence type="ECO:0000256" key="2">
    <source>
        <dbReference type="ARBA" id="ARBA00023125"/>
    </source>
</evidence>
<evidence type="ECO:0000256" key="1">
    <source>
        <dbReference type="ARBA" id="ARBA00023015"/>
    </source>
</evidence>
<evidence type="ECO:0000313" key="7">
    <source>
        <dbReference type="Proteomes" id="UP001379945"/>
    </source>
</evidence>
<dbReference type="RefSeq" id="WP_341397389.1">
    <property type="nucleotide sequence ID" value="NZ_JBBUTI010000001.1"/>
</dbReference>
<feature type="compositionally biased region" description="Basic and acidic residues" evidence="4">
    <location>
        <begin position="322"/>
        <end position="333"/>
    </location>
</feature>
<dbReference type="PANTHER" id="PTHR30146:SF109">
    <property type="entry name" value="HTH-TYPE TRANSCRIPTIONAL REGULATOR GALS"/>
    <property type="match status" value="1"/>
</dbReference>
<dbReference type="SUPFAM" id="SSF53822">
    <property type="entry name" value="Periplasmic binding protein-like I"/>
    <property type="match status" value="1"/>
</dbReference>
<dbReference type="Pfam" id="PF00356">
    <property type="entry name" value="LacI"/>
    <property type="match status" value="1"/>
</dbReference>
<name>A0ABU9C1V3_9BURK</name>
<keyword evidence="2 6" id="KW-0238">DNA-binding</keyword>
<dbReference type="InterPro" id="IPR000843">
    <property type="entry name" value="HTH_LacI"/>
</dbReference>
<gene>
    <name evidence="6" type="ORF">AACH00_02660</name>
</gene>
<accession>A0ABU9C1V3</accession>
<proteinExistence type="predicted"/>
<dbReference type="InterPro" id="IPR028082">
    <property type="entry name" value="Peripla_BP_I"/>
</dbReference>
<dbReference type="EMBL" id="JBBUTI010000001">
    <property type="protein sequence ID" value="MEK8045245.1"/>
    <property type="molecule type" value="Genomic_DNA"/>
</dbReference>
<sequence>MTGKSVTIRDLAQAAKVSIGTVSRALKGQPGLSDATRIAVLEVAQQLGYDVAKLRAAKPRRIVFLYHRHLFPLADNQFYSMVLQGAEDACRDVDASLSLLSVAPGDDVATGIRRHEADALIGMGYFDHDTVSAMRACELPMVLVDHFHPGARCINDDNLHGARAITQLLLDGGAQRPAMIIGPRAHHSVGLRAKGFRHALFEAGRLADPDLEVTMDESLQYEDSAREAMRQLLALPQRPDAVFAYNDTTALAAISVCEAAGLRVPQDLQVAGYDDIAAAARSQPGLTTVRVDKGALGRAAVLALMEGDTQPGDTLQPVELVVRESTHPPDTPKHTPAHSLTPDQGQKKPRAGR</sequence>
<organism evidence="6 7">
    <name type="scientific">Ideonella margarita</name>
    <dbReference type="NCBI Taxonomy" id="2984191"/>
    <lineage>
        <taxon>Bacteria</taxon>
        <taxon>Pseudomonadati</taxon>
        <taxon>Pseudomonadota</taxon>
        <taxon>Betaproteobacteria</taxon>
        <taxon>Burkholderiales</taxon>
        <taxon>Sphaerotilaceae</taxon>
        <taxon>Ideonella</taxon>
    </lineage>
</organism>
<keyword evidence="7" id="KW-1185">Reference proteome</keyword>
<comment type="caution">
    <text evidence="6">The sequence shown here is derived from an EMBL/GenBank/DDBJ whole genome shotgun (WGS) entry which is preliminary data.</text>
</comment>
<dbReference type="GO" id="GO:0003677">
    <property type="term" value="F:DNA binding"/>
    <property type="evidence" value="ECO:0007669"/>
    <property type="project" value="UniProtKB-KW"/>
</dbReference>
<evidence type="ECO:0000256" key="4">
    <source>
        <dbReference type="SAM" id="MobiDB-lite"/>
    </source>
</evidence>
<dbReference type="SUPFAM" id="SSF47413">
    <property type="entry name" value="lambda repressor-like DNA-binding domains"/>
    <property type="match status" value="1"/>
</dbReference>
<dbReference type="Gene3D" id="3.40.50.2300">
    <property type="match status" value="2"/>
</dbReference>
<evidence type="ECO:0000259" key="5">
    <source>
        <dbReference type="PROSITE" id="PS50932"/>
    </source>
</evidence>
<dbReference type="InterPro" id="IPR046335">
    <property type="entry name" value="LacI/GalR-like_sensor"/>
</dbReference>
<dbReference type="Proteomes" id="UP001379945">
    <property type="component" value="Unassembled WGS sequence"/>
</dbReference>
<evidence type="ECO:0000256" key="3">
    <source>
        <dbReference type="ARBA" id="ARBA00023163"/>
    </source>
</evidence>
<dbReference type="Pfam" id="PF13377">
    <property type="entry name" value="Peripla_BP_3"/>
    <property type="match status" value="1"/>
</dbReference>
<dbReference type="PANTHER" id="PTHR30146">
    <property type="entry name" value="LACI-RELATED TRANSCRIPTIONAL REPRESSOR"/>
    <property type="match status" value="1"/>
</dbReference>
<dbReference type="SMART" id="SM00354">
    <property type="entry name" value="HTH_LACI"/>
    <property type="match status" value="1"/>
</dbReference>
<dbReference type="PROSITE" id="PS00356">
    <property type="entry name" value="HTH_LACI_1"/>
    <property type="match status" value="1"/>
</dbReference>
<dbReference type="PROSITE" id="PS50932">
    <property type="entry name" value="HTH_LACI_2"/>
    <property type="match status" value="1"/>
</dbReference>
<dbReference type="Gene3D" id="1.10.260.40">
    <property type="entry name" value="lambda repressor-like DNA-binding domains"/>
    <property type="match status" value="1"/>
</dbReference>
<dbReference type="InterPro" id="IPR010982">
    <property type="entry name" value="Lambda_DNA-bd_dom_sf"/>
</dbReference>